<reference evidence="2" key="3">
    <citation type="submission" date="2025-09" db="UniProtKB">
        <authorList>
            <consortium name="Ensembl"/>
        </authorList>
    </citation>
    <scope>IDENTIFICATION</scope>
</reference>
<protein>
    <submittedName>
        <fullName evidence="2">Uncharacterized protein</fullName>
    </submittedName>
</protein>
<evidence type="ECO:0000256" key="1">
    <source>
        <dbReference type="SAM" id="MobiDB-lite"/>
    </source>
</evidence>
<dbReference type="Pfam" id="PF13540">
    <property type="entry name" value="RCC1_2"/>
    <property type="match status" value="1"/>
</dbReference>
<dbReference type="SUPFAM" id="SSF50985">
    <property type="entry name" value="RCC1/BLIP-II"/>
    <property type="match status" value="1"/>
</dbReference>
<dbReference type="GeneTree" id="ENSGT00960000190929"/>
<organism evidence="2 3">
    <name type="scientific">Bos mutus grunniens</name>
    <name type="common">Wild yak</name>
    <name type="synonym">Bos grunniens</name>
    <dbReference type="NCBI Taxonomy" id="30521"/>
    <lineage>
        <taxon>Eukaryota</taxon>
        <taxon>Metazoa</taxon>
        <taxon>Chordata</taxon>
        <taxon>Craniata</taxon>
        <taxon>Vertebrata</taxon>
        <taxon>Euteleostomi</taxon>
        <taxon>Mammalia</taxon>
        <taxon>Eutheria</taxon>
        <taxon>Laurasiatheria</taxon>
        <taxon>Artiodactyla</taxon>
        <taxon>Ruminantia</taxon>
        <taxon>Pecora</taxon>
        <taxon>Bovidae</taxon>
        <taxon>Bovinae</taxon>
        <taxon>Bos</taxon>
    </lineage>
</organism>
<dbReference type="InterPro" id="IPR000408">
    <property type="entry name" value="Reg_chr_condens"/>
</dbReference>
<keyword evidence="3" id="KW-1185">Reference proteome</keyword>
<reference evidence="2" key="1">
    <citation type="submission" date="2019-05" db="EMBL/GenBank/DDBJ databases">
        <authorList>
            <person name="Zhang S."/>
            <person name="Liu J."/>
        </authorList>
    </citation>
    <scope>NUCLEOTIDE SEQUENCE [LARGE SCALE GENOMIC DNA]</scope>
</reference>
<feature type="region of interest" description="Disordered" evidence="1">
    <location>
        <begin position="48"/>
        <end position="101"/>
    </location>
</feature>
<dbReference type="AlphaFoldDB" id="A0A8B9Y8F3"/>
<evidence type="ECO:0000313" key="2">
    <source>
        <dbReference type="Ensembl" id="ENSBGRP00000033499.1"/>
    </source>
</evidence>
<dbReference type="InterPro" id="IPR009091">
    <property type="entry name" value="RCC1/BLIP-II"/>
</dbReference>
<proteinExistence type="predicted"/>
<dbReference type="Ensembl" id="ENSBGRT00000038714.1">
    <property type="protein sequence ID" value="ENSBGRP00000033499.1"/>
    <property type="gene ID" value="ENSBGRG00000021007.1"/>
</dbReference>
<feature type="compositionally biased region" description="Polar residues" evidence="1">
    <location>
        <begin position="62"/>
        <end position="73"/>
    </location>
</feature>
<sequence>MYFCWRAGGPRPLRERQVCAGGNTLLQAASGEHHSLLLLSDGTVQSCGDNSRGQLGRKGTPRGSSQVSSWTQMRETVGERRKRRGRREMPAKARLTQPPVF</sequence>
<reference evidence="2" key="2">
    <citation type="submission" date="2025-08" db="UniProtKB">
        <authorList>
            <consortium name="Ensembl"/>
        </authorList>
    </citation>
    <scope>IDENTIFICATION</scope>
</reference>
<evidence type="ECO:0000313" key="3">
    <source>
        <dbReference type="Proteomes" id="UP000694520"/>
    </source>
</evidence>
<dbReference type="Proteomes" id="UP000694520">
    <property type="component" value="Chromosome 6"/>
</dbReference>
<dbReference type="PROSITE" id="PS00626">
    <property type="entry name" value="RCC1_2"/>
    <property type="match status" value="1"/>
</dbReference>
<dbReference type="Gene3D" id="2.130.10.30">
    <property type="entry name" value="Regulator of chromosome condensation 1/beta-lactamase-inhibitor protein II"/>
    <property type="match status" value="1"/>
</dbReference>
<accession>A0A8B9Y8F3</accession>
<name>A0A8B9Y8F3_BOSMU</name>